<dbReference type="PIRSF" id="PIRSF017082">
    <property type="entry name" value="YflP"/>
    <property type="match status" value="1"/>
</dbReference>
<keyword evidence="3" id="KW-1185">Reference proteome</keyword>
<accession>A0A1I3XRM0</accession>
<dbReference type="EMBL" id="FOSQ01000001">
    <property type="protein sequence ID" value="SFK22307.1"/>
    <property type="molecule type" value="Genomic_DNA"/>
</dbReference>
<dbReference type="Proteomes" id="UP000199473">
    <property type="component" value="Unassembled WGS sequence"/>
</dbReference>
<evidence type="ECO:0000313" key="3">
    <source>
        <dbReference type="Proteomes" id="UP000199473"/>
    </source>
</evidence>
<organism evidence="2 3">
    <name type="scientific">Falsiroseomonas stagni DSM 19981</name>
    <dbReference type="NCBI Taxonomy" id="1123062"/>
    <lineage>
        <taxon>Bacteria</taxon>
        <taxon>Pseudomonadati</taxon>
        <taxon>Pseudomonadota</taxon>
        <taxon>Alphaproteobacteria</taxon>
        <taxon>Acetobacterales</taxon>
        <taxon>Roseomonadaceae</taxon>
        <taxon>Falsiroseomonas</taxon>
    </lineage>
</organism>
<dbReference type="InterPro" id="IPR042100">
    <property type="entry name" value="Bug_dom1"/>
</dbReference>
<comment type="similarity">
    <text evidence="1">Belongs to the UPF0065 (bug) family.</text>
</comment>
<evidence type="ECO:0000256" key="1">
    <source>
        <dbReference type="ARBA" id="ARBA00006987"/>
    </source>
</evidence>
<evidence type="ECO:0000313" key="2">
    <source>
        <dbReference type="EMBL" id="SFK22307.1"/>
    </source>
</evidence>
<dbReference type="Gene3D" id="3.40.190.150">
    <property type="entry name" value="Bordetella uptake gene, domain 1"/>
    <property type="match status" value="1"/>
</dbReference>
<dbReference type="RefSeq" id="WP_092955244.1">
    <property type="nucleotide sequence ID" value="NZ_FOSQ01000001.1"/>
</dbReference>
<protein>
    <submittedName>
        <fullName evidence="2">Tripartite-type tricarboxylate transporter, receptor component TctC</fullName>
    </submittedName>
</protein>
<dbReference type="SUPFAM" id="SSF53850">
    <property type="entry name" value="Periplasmic binding protein-like II"/>
    <property type="match status" value="1"/>
</dbReference>
<dbReference type="Gene3D" id="3.40.190.10">
    <property type="entry name" value="Periplasmic binding protein-like II"/>
    <property type="match status" value="1"/>
</dbReference>
<keyword evidence="2" id="KW-0675">Receptor</keyword>
<dbReference type="CDD" id="cd07012">
    <property type="entry name" value="PBP2_Bug_TTT"/>
    <property type="match status" value="1"/>
</dbReference>
<dbReference type="OrthoDB" id="7241516at2"/>
<proteinExistence type="inferred from homology"/>
<name>A0A1I3XRM0_9PROT</name>
<sequence>MNSIAFGRRALAGGALSLGLARSARAQSWPERPVRIIVAFSPGGEPDILMRGMQPLMQEALGQPVVIDNRPGASTQIGAEAVAQARPDGYTLLMTSSTTFAVNPHLRADLPYRLSQFRAITQLLQAQLALYANPRLPIRTVAELIEYARRQPNGVTYTTTLRGGVAHLAGERMKQITGLQMTDVPFRASTAAAQAIIRGDVDIGFDGLATYLGLVRGGEIRALAVTGTRRTDALPDVPTFAETGYPDLAQGYWYGLFAPAGTPDAAVARILAAVQAASRNEHLRSIWAAQGSTLDSMDPDTFQTLLATESARWGALIRSIGLKLD</sequence>
<dbReference type="STRING" id="1123062.SAMN02745775_101598"/>
<reference evidence="2 3" key="1">
    <citation type="submission" date="2016-10" db="EMBL/GenBank/DDBJ databases">
        <authorList>
            <person name="de Groot N.N."/>
        </authorList>
    </citation>
    <scope>NUCLEOTIDE SEQUENCE [LARGE SCALE GENOMIC DNA]</scope>
    <source>
        <strain evidence="2 3">DSM 19981</strain>
    </source>
</reference>
<dbReference type="PANTHER" id="PTHR42928:SF5">
    <property type="entry name" value="BLR1237 PROTEIN"/>
    <property type="match status" value="1"/>
</dbReference>
<gene>
    <name evidence="2" type="ORF">SAMN02745775_101598</name>
</gene>
<dbReference type="Pfam" id="PF03401">
    <property type="entry name" value="TctC"/>
    <property type="match status" value="1"/>
</dbReference>
<dbReference type="PANTHER" id="PTHR42928">
    <property type="entry name" value="TRICARBOXYLATE-BINDING PROTEIN"/>
    <property type="match status" value="1"/>
</dbReference>
<dbReference type="InterPro" id="IPR005064">
    <property type="entry name" value="BUG"/>
</dbReference>
<dbReference type="AlphaFoldDB" id="A0A1I3XRM0"/>